<feature type="transmembrane region" description="Helical" evidence="6">
    <location>
        <begin position="86"/>
        <end position="108"/>
    </location>
</feature>
<name>A0A852ZST1_9ACTN</name>
<feature type="transmembrane region" description="Helical" evidence="6">
    <location>
        <begin position="343"/>
        <end position="367"/>
    </location>
</feature>
<feature type="transmembrane region" description="Helical" evidence="6">
    <location>
        <begin position="176"/>
        <end position="198"/>
    </location>
</feature>
<dbReference type="SUPFAM" id="SSF103473">
    <property type="entry name" value="MFS general substrate transporter"/>
    <property type="match status" value="2"/>
</dbReference>
<dbReference type="InterPro" id="IPR011701">
    <property type="entry name" value="MFS"/>
</dbReference>
<feature type="transmembrane region" description="Helical" evidence="6">
    <location>
        <begin position="407"/>
        <end position="431"/>
    </location>
</feature>
<evidence type="ECO:0000256" key="5">
    <source>
        <dbReference type="SAM" id="MobiDB-lite"/>
    </source>
</evidence>
<dbReference type="GO" id="GO:0022857">
    <property type="term" value="F:transmembrane transporter activity"/>
    <property type="evidence" value="ECO:0007669"/>
    <property type="project" value="InterPro"/>
</dbReference>
<keyword evidence="4 6" id="KW-0472">Membrane</keyword>
<gene>
    <name evidence="8" type="ORF">FHU37_000817</name>
</gene>
<evidence type="ECO:0000256" key="3">
    <source>
        <dbReference type="ARBA" id="ARBA00022989"/>
    </source>
</evidence>
<protein>
    <submittedName>
        <fullName evidence="8">MFS family permease</fullName>
    </submittedName>
</protein>
<feature type="region of interest" description="Disordered" evidence="5">
    <location>
        <begin position="1"/>
        <end position="35"/>
    </location>
</feature>
<feature type="transmembrane region" description="Helical" evidence="6">
    <location>
        <begin position="288"/>
        <end position="305"/>
    </location>
</feature>
<dbReference type="EMBL" id="JACBZD010000001">
    <property type="protein sequence ID" value="NYI03874.1"/>
    <property type="molecule type" value="Genomic_DNA"/>
</dbReference>
<feature type="transmembrane region" description="Helical" evidence="6">
    <location>
        <begin position="437"/>
        <end position="459"/>
    </location>
</feature>
<dbReference type="InterPro" id="IPR036259">
    <property type="entry name" value="MFS_trans_sf"/>
</dbReference>
<feature type="domain" description="Major facilitator superfamily (MFS) profile" evidence="7">
    <location>
        <begin position="53"/>
        <end position="529"/>
    </location>
</feature>
<dbReference type="Gene3D" id="1.20.1250.20">
    <property type="entry name" value="MFS general substrate transporter like domains"/>
    <property type="match status" value="2"/>
</dbReference>
<evidence type="ECO:0000256" key="6">
    <source>
        <dbReference type="SAM" id="Phobius"/>
    </source>
</evidence>
<feature type="compositionally biased region" description="Low complexity" evidence="5">
    <location>
        <begin position="237"/>
        <end position="265"/>
    </location>
</feature>
<evidence type="ECO:0000256" key="2">
    <source>
        <dbReference type="ARBA" id="ARBA00022692"/>
    </source>
</evidence>
<feature type="transmembrane region" description="Helical" evidence="6">
    <location>
        <begin position="480"/>
        <end position="498"/>
    </location>
</feature>
<feature type="transmembrane region" description="Helical" evidence="6">
    <location>
        <begin position="50"/>
        <end position="66"/>
    </location>
</feature>
<dbReference type="InterPro" id="IPR020846">
    <property type="entry name" value="MFS_dom"/>
</dbReference>
<feature type="transmembrane region" description="Helical" evidence="6">
    <location>
        <begin position="373"/>
        <end position="395"/>
    </location>
</feature>
<keyword evidence="3 6" id="KW-1133">Transmembrane helix</keyword>
<dbReference type="PANTHER" id="PTHR23501">
    <property type="entry name" value="MAJOR FACILITATOR SUPERFAMILY"/>
    <property type="match status" value="1"/>
</dbReference>
<evidence type="ECO:0000256" key="4">
    <source>
        <dbReference type="ARBA" id="ARBA00023136"/>
    </source>
</evidence>
<dbReference type="GO" id="GO:0005886">
    <property type="term" value="C:plasma membrane"/>
    <property type="evidence" value="ECO:0007669"/>
    <property type="project" value="UniProtKB-SubCell"/>
</dbReference>
<feature type="compositionally biased region" description="Gly residues" evidence="5">
    <location>
        <begin position="11"/>
        <end position="23"/>
    </location>
</feature>
<feature type="compositionally biased region" description="Low complexity" evidence="5">
    <location>
        <begin position="24"/>
        <end position="34"/>
    </location>
</feature>
<reference evidence="8 9" key="1">
    <citation type="submission" date="2020-07" db="EMBL/GenBank/DDBJ databases">
        <title>Sequencing the genomes of 1000 actinobacteria strains.</title>
        <authorList>
            <person name="Klenk H.-P."/>
        </authorList>
    </citation>
    <scope>NUCLEOTIDE SEQUENCE [LARGE SCALE GENOMIC DNA]</scope>
    <source>
        <strain evidence="8 9">DSM 42178</strain>
    </source>
</reference>
<comment type="caution">
    <text evidence="8">The sequence shown here is derived from an EMBL/GenBank/DDBJ whole genome shotgun (WGS) entry which is preliminary data.</text>
</comment>
<keyword evidence="9" id="KW-1185">Reference proteome</keyword>
<comment type="subcellular location">
    <subcellularLocation>
        <location evidence="1">Cell membrane</location>
        <topology evidence="1">Multi-pass membrane protein</topology>
    </subcellularLocation>
</comment>
<keyword evidence="2 6" id="KW-0812">Transmembrane</keyword>
<feature type="region of interest" description="Disordered" evidence="5">
    <location>
        <begin position="232"/>
        <end position="280"/>
    </location>
</feature>
<sequence length="529" mass="52360">MTTSLETAAAPGGGETAGSGGAAGPTEAAGASGAVEDAGRRGAGTLRPPYRAFTIGAVALSTLIAFENLAVTTAMPTAARALDGLALYGLAFGGPLAAGVVAMVLSGVWSDRRGAPRPLWTGIGLFSVGLLLAGAAPTMGVLVAGRVVQGFGAGLVGVALYVAVGHLYPAHLRPQVFTAFAAAWVLPSIVGPAIAGLIMEQAHWRWVFLGVPLIALPAGVLLRPALRGTTTRKRDAATGSARAAGAPKAGAPTAGAPTAGTGPTAGRDRDDAPDGAGADAPDATGRRLLWALVAAVGAGLLHYGGQGHGALAVPLLVAGLAGLVAAAPRLLPPGTPRARRGLPTVVILRGLAGAAMLGTEVFIPLMLSQERGMSAATAGAALTVSALGWSAGSWFQARPNRPLGTTGLLRLGFAFLLVGPIAVAVTVAPAVPVLVAIVGWAVAGLGMGMVYPTLSVLTLELSAPAEQGRNSSALQLADSLGTTMVLAVGGSLFAALVSRSADTAYLAIFLISGVLSLLGLLLAGRARAR</sequence>
<evidence type="ECO:0000256" key="1">
    <source>
        <dbReference type="ARBA" id="ARBA00004651"/>
    </source>
</evidence>
<proteinExistence type="predicted"/>
<evidence type="ECO:0000313" key="9">
    <source>
        <dbReference type="Proteomes" id="UP000567795"/>
    </source>
</evidence>
<accession>A0A852ZST1</accession>
<organism evidence="8 9">
    <name type="scientific">Allostreptomyces psammosilenae</name>
    <dbReference type="NCBI Taxonomy" id="1892865"/>
    <lineage>
        <taxon>Bacteria</taxon>
        <taxon>Bacillati</taxon>
        <taxon>Actinomycetota</taxon>
        <taxon>Actinomycetes</taxon>
        <taxon>Kitasatosporales</taxon>
        <taxon>Streptomycetaceae</taxon>
        <taxon>Allostreptomyces</taxon>
    </lineage>
</organism>
<evidence type="ECO:0000313" key="8">
    <source>
        <dbReference type="EMBL" id="NYI03874.1"/>
    </source>
</evidence>
<feature type="transmembrane region" description="Helical" evidence="6">
    <location>
        <begin position="204"/>
        <end position="226"/>
    </location>
</feature>
<dbReference type="Pfam" id="PF07690">
    <property type="entry name" value="MFS_1"/>
    <property type="match status" value="1"/>
</dbReference>
<feature type="transmembrane region" description="Helical" evidence="6">
    <location>
        <begin position="504"/>
        <end position="523"/>
    </location>
</feature>
<dbReference type="PANTHER" id="PTHR23501:SF154">
    <property type="entry name" value="MULTIDRUG-EFFLUX TRANSPORTER RV1634-RELATED"/>
    <property type="match status" value="1"/>
</dbReference>
<feature type="transmembrane region" description="Helical" evidence="6">
    <location>
        <begin position="311"/>
        <end position="331"/>
    </location>
</feature>
<evidence type="ECO:0000259" key="7">
    <source>
        <dbReference type="PROSITE" id="PS50850"/>
    </source>
</evidence>
<feature type="transmembrane region" description="Helical" evidence="6">
    <location>
        <begin position="120"/>
        <end position="144"/>
    </location>
</feature>
<dbReference type="Proteomes" id="UP000567795">
    <property type="component" value="Unassembled WGS sequence"/>
</dbReference>
<dbReference type="AlphaFoldDB" id="A0A852ZST1"/>
<dbReference type="RefSeq" id="WP_218903931.1">
    <property type="nucleotide sequence ID" value="NZ_JACBZD010000001.1"/>
</dbReference>
<dbReference type="PROSITE" id="PS50850">
    <property type="entry name" value="MFS"/>
    <property type="match status" value="1"/>
</dbReference>
<feature type="transmembrane region" description="Helical" evidence="6">
    <location>
        <begin position="150"/>
        <end position="169"/>
    </location>
</feature>